<accession>A0ABP0ZW65</accession>
<evidence type="ECO:0000313" key="8">
    <source>
        <dbReference type="EMBL" id="CAK9441260.1"/>
    </source>
</evidence>
<dbReference type="InterPro" id="IPR006076">
    <property type="entry name" value="FAD-dep_OxRdtase"/>
</dbReference>
<sequence length="361" mass="40228">MSQEPIVIVGAGILGLTTALTLAENLPQAQITVVAEWGPHNPQMNASMTNSNEYTSPWAGAHFRPFPSASKKDQEEMQMTRVTMNHFRHVAETNPESSIQFCDGVEYLQSPSELYKSCAPGYCEGMSNFTKLDDKREFCGFKYDTWVVNPPVYLQYLYRKLLIEHHVNFLCVKLTSLAEVNNYVSGRPIVVNCSGSGLRYYGGVDPKYIPVRGQTLLINPPRDCPYVNQTVTYQLGDGSWIFIIPRPLNGGFILGGTKQVGDTYLGVRQRDTEHLMKLGKQYFPGLMKTDARSGQSYFDVMRINVGLRPGRCGGLNTELEKHNGQYVVNNYGAGGMGYELSYGSSLKVLSTVNDLLNKSKL</sequence>
<reference evidence="8 9" key="1">
    <citation type="submission" date="2024-03" db="EMBL/GenBank/DDBJ databases">
        <authorList>
            <person name="Brejova B."/>
        </authorList>
    </citation>
    <scope>NUCLEOTIDE SEQUENCE [LARGE SCALE GENOMIC DNA]</scope>
    <source>
        <strain evidence="8 9">CBS 14171</strain>
    </source>
</reference>
<keyword evidence="6" id="KW-0732">Signal</keyword>
<dbReference type="RefSeq" id="XP_066832067.1">
    <property type="nucleotide sequence ID" value="XM_066975427.1"/>
</dbReference>
<dbReference type="SUPFAM" id="SSF54373">
    <property type="entry name" value="FAD-linked reductases, C-terminal domain"/>
    <property type="match status" value="1"/>
</dbReference>
<proteinExistence type="inferred from homology"/>
<dbReference type="Proteomes" id="UP001497383">
    <property type="component" value="Chromosome 6"/>
</dbReference>
<dbReference type="Pfam" id="PF01266">
    <property type="entry name" value="DAO"/>
    <property type="match status" value="1"/>
</dbReference>
<feature type="signal peptide" evidence="6">
    <location>
        <begin position="1"/>
        <end position="23"/>
    </location>
</feature>
<feature type="domain" description="FAD dependent oxidoreductase" evidence="7">
    <location>
        <begin position="6"/>
        <end position="344"/>
    </location>
</feature>
<dbReference type="EMBL" id="OZ022410">
    <property type="protein sequence ID" value="CAK9441260.1"/>
    <property type="molecule type" value="Genomic_DNA"/>
</dbReference>
<organism evidence="8 9">
    <name type="scientific">Lodderomyces beijingensis</name>
    <dbReference type="NCBI Taxonomy" id="1775926"/>
    <lineage>
        <taxon>Eukaryota</taxon>
        <taxon>Fungi</taxon>
        <taxon>Dikarya</taxon>
        <taxon>Ascomycota</taxon>
        <taxon>Saccharomycotina</taxon>
        <taxon>Pichiomycetes</taxon>
        <taxon>Debaryomycetaceae</taxon>
        <taxon>Candida/Lodderomyces clade</taxon>
        <taxon>Lodderomyces</taxon>
    </lineage>
</organism>
<protein>
    <recommendedName>
        <fullName evidence="7">FAD dependent oxidoreductase domain-containing protein</fullName>
    </recommendedName>
</protein>
<evidence type="ECO:0000256" key="6">
    <source>
        <dbReference type="SAM" id="SignalP"/>
    </source>
</evidence>
<evidence type="ECO:0000256" key="4">
    <source>
        <dbReference type="ARBA" id="ARBA00022827"/>
    </source>
</evidence>
<keyword evidence="3" id="KW-0285">Flavoprotein</keyword>
<feature type="chain" id="PRO_5045116163" description="FAD dependent oxidoreductase domain-containing protein" evidence="6">
    <location>
        <begin position="24"/>
        <end position="361"/>
    </location>
</feature>
<keyword evidence="9" id="KW-1185">Reference proteome</keyword>
<dbReference type="PANTHER" id="PTHR11530">
    <property type="entry name" value="D-AMINO ACID OXIDASE"/>
    <property type="match status" value="1"/>
</dbReference>
<dbReference type="PIRSF" id="PIRSF000189">
    <property type="entry name" value="D-aa_oxidase"/>
    <property type="match status" value="1"/>
</dbReference>
<gene>
    <name evidence="8" type="ORF">LODBEIA_P51290</name>
</gene>
<evidence type="ECO:0000256" key="3">
    <source>
        <dbReference type="ARBA" id="ARBA00022630"/>
    </source>
</evidence>
<name>A0ABP0ZW65_9ASCO</name>
<keyword evidence="5" id="KW-0560">Oxidoreductase</keyword>
<evidence type="ECO:0000313" key="9">
    <source>
        <dbReference type="Proteomes" id="UP001497383"/>
    </source>
</evidence>
<dbReference type="InterPro" id="IPR023209">
    <property type="entry name" value="DAO"/>
</dbReference>
<dbReference type="Gene3D" id="3.30.9.10">
    <property type="entry name" value="D-Amino Acid Oxidase, subunit A, domain 2"/>
    <property type="match status" value="1"/>
</dbReference>
<dbReference type="Gene3D" id="3.40.50.720">
    <property type="entry name" value="NAD(P)-binding Rossmann-like Domain"/>
    <property type="match status" value="1"/>
</dbReference>
<comment type="cofactor">
    <cofactor evidence="1">
        <name>FAD</name>
        <dbReference type="ChEBI" id="CHEBI:57692"/>
    </cofactor>
</comment>
<dbReference type="GeneID" id="92210325"/>
<evidence type="ECO:0000259" key="7">
    <source>
        <dbReference type="Pfam" id="PF01266"/>
    </source>
</evidence>
<dbReference type="PANTHER" id="PTHR11530:SF26">
    <property type="entry name" value="FAD DEPENDENT OXIDOREDUCTASE SUPERFAMILY (AFU_ORTHOLOGUE AFUA_5G13940)"/>
    <property type="match status" value="1"/>
</dbReference>
<evidence type="ECO:0000256" key="1">
    <source>
        <dbReference type="ARBA" id="ARBA00001974"/>
    </source>
</evidence>
<evidence type="ECO:0000256" key="2">
    <source>
        <dbReference type="ARBA" id="ARBA00006730"/>
    </source>
</evidence>
<comment type="similarity">
    <text evidence="2">Belongs to the DAMOX/DASOX family.</text>
</comment>
<keyword evidence="4" id="KW-0274">FAD</keyword>
<dbReference type="SUPFAM" id="SSF51971">
    <property type="entry name" value="Nucleotide-binding domain"/>
    <property type="match status" value="1"/>
</dbReference>
<evidence type="ECO:0000256" key="5">
    <source>
        <dbReference type="ARBA" id="ARBA00023002"/>
    </source>
</evidence>